<dbReference type="InterPro" id="IPR005467">
    <property type="entry name" value="His_kinase_dom"/>
</dbReference>
<dbReference type="PRINTS" id="PR00344">
    <property type="entry name" value="BCTRLSENSOR"/>
</dbReference>
<dbReference type="InterPro" id="IPR052162">
    <property type="entry name" value="Sensor_kinase/Photoreceptor"/>
</dbReference>
<keyword evidence="3 6" id="KW-0597">Phosphoprotein</keyword>
<dbReference type="PROSITE" id="PS50110">
    <property type="entry name" value="RESPONSE_REGULATORY"/>
    <property type="match status" value="1"/>
</dbReference>
<dbReference type="PROSITE" id="PS50109">
    <property type="entry name" value="HIS_KIN"/>
    <property type="match status" value="1"/>
</dbReference>
<dbReference type="CDD" id="cd00130">
    <property type="entry name" value="PAS"/>
    <property type="match status" value="3"/>
</dbReference>
<evidence type="ECO:0000256" key="7">
    <source>
        <dbReference type="SAM" id="Coils"/>
    </source>
</evidence>
<dbReference type="InterPro" id="IPR004358">
    <property type="entry name" value="Sig_transdc_His_kin-like_C"/>
</dbReference>
<feature type="domain" description="PAS" evidence="10">
    <location>
        <begin position="299"/>
        <end position="372"/>
    </location>
</feature>
<organism evidence="12 13">
    <name type="scientific">Methanospirillum purgamenti</name>
    <dbReference type="NCBI Taxonomy" id="2834276"/>
    <lineage>
        <taxon>Archaea</taxon>
        <taxon>Methanobacteriati</taxon>
        <taxon>Methanobacteriota</taxon>
        <taxon>Stenosarchaea group</taxon>
        <taxon>Methanomicrobia</taxon>
        <taxon>Methanomicrobiales</taxon>
        <taxon>Methanospirillaceae</taxon>
        <taxon>Methanospirillum</taxon>
    </lineage>
</organism>
<accession>A0A8E7EIX2</accession>
<dbReference type="AlphaFoldDB" id="A0A8E7EIX2"/>
<feature type="domain" description="Response regulatory" evidence="9">
    <location>
        <begin position="3"/>
        <end position="118"/>
    </location>
</feature>
<dbReference type="KEGG" id="mrtj:KHC33_11585"/>
<dbReference type="EC" id="2.7.13.3" evidence="2"/>
<evidence type="ECO:0000256" key="2">
    <source>
        <dbReference type="ARBA" id="ARBA00012438"/>
    </source>
</evidence>
<comment type="catalytic activity">
    <reaction evidence="1">
        <text>ATP + protein L-histidine = ADP + protein N-phospho-L-histidine.</text>
        <dbReference type="EC" id="2.7.13.3"/>
    </reaction>
</comment>
<evidence type="ECO:0000256" key="1">
    <source>
        <dbReference type="ARBA" id="ARBA00000085"/>
    </source>
</evidence>
<dbReference type="CDD" id="cd00156">
    <property type="entry name" value="REC"/>
    <property type="match status" value="1"/>
</dbReference>
<dbReference type="Pfam" id="PF02518">
    <property type="entry name" value="HATPase_c"/>
    <property type="match status" value="1"/>
</dbReference>
<evidence type="ECO:0000256" key="6">
    <source>
        <dbReference type="PROSITE-ProRule" id="PRU00169"/>
    </source>
</evidence>
<sequence>MFSVLYIDDDTPLLEIGKVFLERSGFLHVQTVISGKNALELLQKESFDVIISDYEMPEMDGLQLLKEVRSRYPHIPFIIFTGRGREEVVIEALNSGASFYLQKGGDPTSQFAELIHMAEKAITHFQATSELEKKNEELSSLNEELASIEEELRQNLYEMNIQSKILHESEERYRLVMEATSDGIWDLDLKSKKAFFSDWYYKMIGYEPGEFEGSYDNWRTLVHPDDISRAESEVSYSITHPGAEFNVEFRIKTKQGFYRWIHGRGRVVSWDSDGNAVRMVGSHIDITDRKRIEDALLVSEEKYRILADKSRDLIFLLKIPEIIYEYISPSVKNLTGYSQDEFYQSPELLKHCIAPSFQDFFEKAFDDLIQGNIPDEYEFQIITKSGEIKWVNQRNTPIFDDGNRLTGLQGIVTDITERKMNEEIIREAMKKYEILFNNVPSGIVVTDESGKIIEANQDAAKILQVTRDELITRGITRPEWSIFSQDGTPIINDDSSIITNLKVGRGLSGIELGVQNPYGHLAWIVATSSNLNIKGYGSIISFQDIGEQKRTSQALSMVNKKLSLLTSITRHDVKNSLTALKGFLYLLSENMKDAGDKELVQKITSIAGDITRKIDFTSAYQKIGAENPEWQNLSAIIGSISLNGVQFSHDVSGIEIFADQMLGIVFENLIQNSVMHGEIVTHIALKIVNEGQNLVLVFEDNGVGIPSSEKEMIFERGYGKNTGFGLFLIREILSITGLSIKENGIPGKGVRFEITVPQGVYRTIIE</sequence>
<dbReference type="Pfam" id="PF00072">
    <property type="entry name" value="Response_reg"/>
    <property type="match status" value="1"/>
</dbReference>
<feature type="modified residue" description="4-aspartylphosphate" evidence="6">
    <location>
        <position position="53"/>
    </location>
</feature>
<dbReference type="PROSITE" id="PS50112">
    <property type="entry name" value="PAS"/>
    <property type="match status" value="3"/>
</dbReference>
<dbReference type="InterPro" id="IPR001610">
    <property type="entry name" value="PAC"/>
</dbReference>
<dbReference type="InterPro" id="IPR001789">
    <property type="entry name" value="Sig_transdc_resp-reg_receiver"/>
</dbReference>
<reference evidence="12 13" key="1">
    <citation type="submission" date="2021-05" db="EMBL/GenBank/DDBJ databases">
        <title>A novel Methanospirillum isolate from a pyrite-forming mixed culture.</title>
        <authorList>
            <person name="Bunk B."/>
            <person name="Sproer C."/>
            <person name="Spring S."/>
            <person name="Pester M."/>
        </authorList>
    </citation>
    <scope>NUCLEOTIDE SEQUENCE [LARGE SCALE GENOMIC DNA]</scope>
    <source>
        <strain evidence="12 13">J.3.6.1-F.2.7.3</strain>
    </source>
</reference>
<dbReference type="SMART" id="SM00086">
    <property type="entry name" value="PAC"/>
    <property type="match status" value="2"/>
</dbReference>
<dbReference type="PANTHER" id="PTHR43304:SF1">
    <property type="entry name" value="PAC DOMAIN-CONTAINING PROTEIN"/>
    <property type="match status" value="1"/>
</dbReference>
<evidence type="ECO:0000313" key="12">
    <source>
        <dbReference type="EMBL" id="QVV87976.1"/>
    </source>
</evidence>
<dbReference type="Gene3D" id="3.30.565.10">
    <property type="entry name" value="Histidine kinase-like ATPase, C-terminal domain"/>
    <property type="match status" value="1"/>
</dbReference>
<dbReference type="SMART" id="SM00387">
    <property type="entry name" value="HATPase_c"/>
    <property type="match status" value="1"/>
</dbReference>
<dbReference type="InterPro" id="IPR011006">
    <property type="entry name" value="CheY-like_superfamily"/>
</dbReference>
<dbReference type="GeneID" id="65097835"/>
<dbReference type="Gene3D" id="3.30.450.20">
    <property type="entry name" value="PAS domain"/>
    <property type="match status" value="3"/>
</dbReference>
<evidence type="ECO:0000256" key="4">
    <source>
        <dbReference type="ARBA" id="ARBA00022679"/>
    </source>
</evidence>
<dbReference type="PANTHER" id="PTHR43304">
    <property type="entry name" value="PHYTOCHROME-LIKE PROTEIN CPH1"/>
    <property type="match status" value="1"/>
</dbReference>
<keyword evidence="13" id="KW-1185">Reference proteome</keyword>
<dbReference type="SMART" id="SM00091">
    <property type="entry name" value="PAS"/>
    <property type="match status" value="3"/>
</dbReference>
<dbReference type="NCBIfam" id="TIGR00229">
    <property type="entry name" value="sensory_box"/>
    <property type="match status" value="3"/>
</dbReference>
<keyword evidence="4" id="KW-0808">Transferase</keyword>
<dbReference type="InterPro" id="IPR003594">
    <property type="entry name" value="HATPase_dom"/>
</dbReference>
<dbReference type="Pfam" id="PF08447">
    <property type="entry name" value="PAS_3"/>
    <property type="match status" value="2"/>
</dbReference>
<dbReference type="FunFam" id="3.30.450.20:FF:000099">
    <property type="entry name" value="Sensory box sensor histidine kinase"/>
    <property type="match status" value="1"/>
</dbReference>
<dbReference type="GO" id="GO:0000160">
    <property type="term" value="P:phosphorelay signal transduction system"/>
    <property type="evidence" value="ECO:0007669"/>
    <property type="project" value="InterPro"/>
</dbReference>
<feature type="domain" description="PAC" evidence="11">
    <location>
        <begin position="375"/>
        <end position="427"/>
    </location>
</feature>
<keyword evidence="5" id="KW-0418">Kinase</keyword>
<dbReference type="InterPro" id="IPR000014">
    <property type="entry name" value="PAS"/>
</dbReference>
<keyword evidence="7" id="KW-0175">Coiled coil</keyword>
<name>A0A8E7EIX2_9EURY</name>
<dbReference type="Gene3D" id="3.40.50.2300">
    <property type="match status" value="1"/>
</dbReference>
<dbReference type="EMBL" id="CP075546">
    <property type="protein sequence ID" value="QVV87976.1"/>
    <property type="molecule type" value="Genomic_DNA"/>
</dbReference>
<evidence type="ECO:0000259" key="8">
    <source>
        <dbReference type="PROSITE" id="PS50109"/>
    </source>
</evidence>
<feature type="domain" description="PAS" evidence="10">
    <location>
        <begin position="428"/>
        <end position="473"/>
    </location>
</feature>
<gene>
    <name evidence="12" type="ORF">KHC33_11585</name>
</gene>
<protein>
    <recommendedName>
        <fullName evidence="2">histidine kinase</fullName>
        <ecNumber evidence="2">2.7.13.3</ecNumber>
    </recommendedName>
</protein>
<dbReference type="RefSeq" id="WP_214418793.1">
    <property type="nucleotide sequence ID" value="NZ_CP075546.1"/>
</dbReference>
<feature type="domain" description="PAC" evidence="11">
    <location>
        <begin position="245"/>
        <end position="298"/>
    </location>
</feature>
<dbReference type="SUPFAM" id="SSF55785">
    <property type="entry name" value="PYP-like sensor domain (PAS domain)"/>
    <property type="match status" value="4"/>
</dbReference>
<dbReference type="Pfam" id="PF13188">
    <property type="entry name" value="PAS_8"/>
    <property type="match status" value="1"/>
</dbReference>
<evidence type="ECO:0000313" key="13">
    <source>
        <dbReference type="Proteomes" id="UP000680656"/>
    </source>
</evidence>
<dbReference type="InterPro" id="IPR013655">
    <property type="entry name" value="PAS_fold_3"/>
</dbReference>
<dbReference type="Proteomes" id="UP000680656">
    <property type="component" value="Chromosome"/>
</dbReference>
<dbReference type="CDD" id="cd00075">
    <property type="entry name" value="HATPase"/>
    <property type="match status" value="1"/>
</dbReference>
<evidence type="ECO:0000259" key="9">
    <source>
        <dbReference type="PROSITE" id="PS50110"/>
    </source>
</evidence>
<dbReference type="InterPro" id="IPR035965">
    <property type="entry name" value="PAS-like_dom_sf"/>
</dbReference>
<dbReference type="SUPFAM" id="SSF55874">
    <property type="entry name" value="ATPase domain of HSP90 chaperone/DNA topoisomerase II/histidine kinase"/>
    <property type="match status" value="1"/>
</dbReference>
<evidence type="ECO:0000256" key="5">
    <source>
        <dbReference type="ARBA" id="ARBA00022777"/>
    </source>
</evidence>
<dbReference type="InterPro" id="IPR000700">
    <property type="entry name" value="PAS-assoc_C"/>
</dbReference>
<evidence type="ECO:0000256" key="3">
    <source>
        <dbReference type="ARBA" id="ARBA00022553"/>
    </source>
</evidence>
<dbReference type="InterPro" id="IPR036890">
    <property type="entry name" value="HATPase_C_sf"/>
</dbReference>
<feature type="coiled-coil region" evidence="7">
    <location>
        <begin position="124"/>
        <end position="158"/>
    </location>
</feature>
<evidence type="ECO:0000259" key="10">
    <source>
        <dbReference type="PROSITE" id="PS50112"/>
    </source>
</evidence>
<dbReference type="SUPFAM" id="SSF52172">
    <property type="entry name" value="CheY-like"/>
    <property type="match status" value="1"/>
</dbReference>
<dbReference type="GO" id="GO:0004673">
    <property type="term" value="F:protein histidine kinase activity"/>
    <property type="evidence" value="ECO:0007669"/>
    <property type="project" value="UniProtKB-EC"/>
</dbReference>
<dbReference type="PROSITE" id="PS50113">
    <property type="entry name" value="PAC"/>
    <property type="match status" value="2"/>
</dbReference>
<feature type="domain" description="Histidine kinase" evidence="8">
    <location>
        <begin position="568"/>
        <end position="760"/>
    </location>
</feature>
<feature type="domain" description="PAS" evidence="10">
    <location>
        <begin position="169"/>
        <end position="241"/>
    </location>
</feature>
<evidence type="ECO:0000259" key="11">
    <source>
        <dbReference type="PROSITE" id="PS50113"/>
    </source>
</evidence>
<dbReference type="SMART" id="SM00448">
    <property type="entry name" value="REC"/>
    <property type="match status" value="1"/>
</dbReference>
<dbReference type="Gene3D" id="6.10.250.490">
    <property type="match status" value="1"/>
</dbReference>
<proteinExistence type="predicted"/>